<comment type="caution">
    <text evidence="1">The sequence shown here is derived from an EMBL/GenBank/DDBJ whole genome shotgun (WGS) entry which is preliminary data.</text>
</comment>
<dbReference type="EMBL" id="LEUS01000011">
    <property type="protein sequence ID" value="KLY40270.1"/>
    <property type="molecule type" value="Genomic_DNA"/>
</dbReference>
<dbReference type="EMBL" id="JARTTH020000001">
    <property type="protein sequence ID" value="MEC6051638.1"/>
    <property type="molecule type" value="Genomic_DNA"/>
</dbReference>
<reference evidence="1 5" key="1">
    <citation type="submission" date="2014-01" db="EMBL/GenBank/DDBJ databases">
        <title>The Genome Sequence of Klebsiella oxytoca MGH 27.</title>
        <authorList>
            <consortium name="The Broad Institute Genomics Platform"/>
            <consortium name="The Broad Institute Genome Sequencing Center for Infectious Disease"/>
            <person name="Murphy C."/>
            <person name="Cosimi L."/>
            <person name="Cerqueira G."/>
            <person name="Feldgarden M."/>
            <person name="Earl A."/>
            <person name="Hung D."/>
            <person name="Onderdonk A.B."/>
            <person name="Ferraro M.J."/>
            <person name="Hooper D."/>
            <person name="Dekker J."/>
            <person name="O'Brien T."/>
            <person name="Huang S."/>
            <person name="Quan V."/>
            <person name="Ernst C."/>
            <person name="Delaney M."/>
            <person name="DuBois A."/>
            <person name="Kim D.S."/>
            <person name="Young S.K."/>
            <person name="Zeng Q."/>
            <person name="Gargeya S."/>
            <person name="Fitzgerald M."/>
            <person name="Abouelleil A."/>
            <person name="Alvarado L."/>
            <person name="Berlin A.M."/>
            <person name="Chapman S.B."/>
            <person name="Gainer-Dewar J."/>
            <person name="Goldberg J."/>
            <person name="Gnerre S."/>
            <person name="Griggs A."/>
            <person name="Gujja S."/>
            <person name="Hansen M."/>
            <person name="Howarth C."/>
            <person name="Imamovic A."/>
            <person name="Ireland A."/>
            <person name="Larimer J."/>
            <person name="McCowan C."/>
            <person name="Murphy C."/>
            <person name="Pearson M."/>
            <person name="Poon T.W."/>
            <person name="Priest M."/>
            <person name="Roberts A."/>
            <person name="Saif S."/>
            <person name="Shea T."/>
            <person name="Sykes S."/>
            <person name="Wortman J."/>
            <person name="Nusbaum C."/>
            <person name="Birren B."/>
        </authorList>
    </citation>
    <scope>NUCLEOTIDE SEQUENCE [LARGE SCALE GENOMIC DNA]</scope>
    <source>
        <strain evidence="1 5">MGH 27</strain>
    </source>
</reference>
<dbReference type="EMBL" id="JCNZ01000009">
    <property type="protein sequence ID" value="EWF88084.1"/>
    <property type="molecule type" value="Genomic_DNA"/>
</dbReference>
<keyword evidence="6" id="KW-1185">Reference proteome</keyword>
<organism evidence="1 5">
    <name type="scientific">Klebsiella michiganensis</name>
    <dbReference type="NCBI Taxonomy" id="1134687"/>
    <lineage>
        <taxon>Bacteria</taxon>
        <taxon>Pseudomonadati</taxon>
        <taxon>Pseudomonadota</taxon>
        <taxon>Gammaproteobacteria</taxon>
        <taxon>Enterobacterales</taxon>
        <taxon>Enterobacteriaceae</taxon>
        <taxon>Klebsiella/Raoultella group</taxon>
        <taxon>Klebsiella</taxon>
    </lineage>
</organism>
<dbReference type="EMBL" id="JAOCBF010000010">
    <property type="protein sequence ID" value="MDH0963139.1"/>
    <property type="molecule type" value="Genomic_DNA"/>
</dbReference>
<evidence type="ECO:0000313" key="3">
    <source>
        <dbReference type="EMBL" id="MDH0963139.1"/>
    </source>
</evidence>
<dbReference type="Proteomes" id="UP001159937">
    <property type="component" value="Unassembled WGS sequence"/>
</dbReference>
<dbReference type="Proteomes" id="UP000020202">
    <property type="component" value="Unassembled WGS sequence"/>
</dbReference>
<evidence type="ECO:0000313" key="6">
    <source>
        <dbReference type="Proteomes" id="UP000036305"/>
    </source>
</evidence>
<dbReference type="RefSeq" id="WP_004113066.1">
    <property type="nucleotide sequence ID" value="NZ_CABGVP010000014.1"/>
</dbReference>
<sequence>MRRLIHYWRPLPIEIVGGMPREGYSEQQSAFLSMQPVDGGGSFRAYLTGRKPQDYMEAIGETDLEVTEEGEHNGAIVLCAGKYYEVVQRQEWQNGVINHYEYLLFGMKERDALALVG</sequence>
<reference evidence="4" key="5">
    <citation type="submission" date="2024-01" db="EMBL/GenBank/DDBJ databases">
        <authorList>
            <person name="Macesic N."/>
        </authorList>
    </citation>
    <scope>NUCLEOTIDE SEQUENCE</scope>
    <source>
        <strain evidence="4">CPO078</strain>
    </source>
</reference>
<evidence type="ECO:0000313" key="5">
    <source>
        <dbReference type="Proteomes" id="UP000020202"/>
    </source>
</evidence>
<reference evidence="3" key="3">
    <citation type="submission" date="2022-09" db="EMBL/GenBank/DDBJ databases">
        <title>Intensive care unit water sources are persistently colonized with multi-drug resistant bacteria and are the site of extensive horizontal gene transfer of antibiotic resistance genes.</title>
        <authorList>
            <person name="Diorio-Toth L."/>
        </authorList>
    </citation>
    <scope>NUCLEOTIDE SEQUENCE</scope>
    <source>
        <strain evidence="3">GD03918</strain>
    </source>
</reference>
<protein>
    <submittedName>
        <fullName evidence="1">Uncharacterized protein</fullName>
    </submittedName>
</protein>
<evidence type="ECO:0000313" key="1">
    <source>
        <dbReference type="EMBL" id="EWF88084.1"/>
    </source>
</evidence>
<reference evidence="4" key="4">
    <citation type="journal article" date="2023" name="Nat. Commun.">
        <title>Genomic dissection of endemic carbapenem resistance reveals metallo-beta-lactamase dissemination through clonal, plasmid and integron transfer.</title>
        <authorList>
            <person name="Macesic N."/>
            <person name="Hawkey J."/>
            <person name="Vezina B."/>
            <person name="Wisniewski J.A."/>
            <person name="Cottingham H."/>
            <person name="Blakeway L.V."/>
            <person name="Harshegyi T."/>
            <person name="Pragastis K."/>
            <person name="Badoordeen G.Z."/>
            <person name="Dennison A."/>
            <person name="Spelman D.W."/>
            <person name="Jenney A.W.J."/>
            <person name="Peleg A.Y."/>
        </authorList>
    </citation>
    <scope>NUCLEOTIDE SEQUENCE</scope>
    <source>
        <strain evidence="4">CPO078</strain>
    </source>
</reference>
<accession>A0A0G3PQE4</accession>
<evidence type="ECO:0000313" key="4">
    <source>
        <dbReference type="EMBL" id="MEC6051638.1"/>
    </source>
</evidence>
<gene>
    <name evidence="1" type="ORF">L373_03265</name>
    <name evidence="3" type="ORF">N5C89_09860</name>
    <name evidence="4" type="ORF">QAB24_014150</name>
    <name evidence="2" type="ORF">SK91_01835</name>
</gene>
<dbReference type="AlphaFoldDB" id="A0A0G3PQE4"/>
<dbReference type="Proteomes" id="UP000036305">
    <property type="component" value="Unassembled WGS sequence"/>
</dbReference>
<reference evidence="2 6" key="2">
    <citation type="submission" date="2015-06" db="EMBL/GenBank/DDBJ databases">
        <title>The Genome Sequence of None.</title>
        <authorList>
            <consortium name="The Broad Institute Genomics Platform"/>
            <consortium name="The Broad Institute Genome Sequencing Center for Infectious Disease"/>
            <person name="Earl A.M."/>
            <person name="Onderdonk A.B."/>
            <person name="Kirby J."/>
            <person name="Ferraro M.J."/>
            <person name="Huang S."/>
            <person name="Spencer M."/>
            <person name="Fodor A."/>
            <person name="Hooper D."/>
            <person name="Dekker J."/>
            <person name="O'Brien T."/>
            <person name="Quan V."/>
            <person name="Gombosev A."/>
            <person name="Delaney M."/>
            <person name="DuBois A."/>
            <person name="Ernst C."/>
            <person name="Kim D.S."/>
            <person name="Rossman W."/>
            <person name="Gohs F."/>
            <person name="Petruso H."/>
            <person name="Nozar T."/>
            <person name="Mougeot F."/>
            <person name="Manson-McGuire A."/>
            <person name="Young S."/>
            <person name="Abouelleil A."/>
            <person name="Cao P."/>
            <person name="Chapman S.B."/>
            <person name="Griggs A."/>
            <person name="Priest M."/>
            <person name="Shea T."/>
            <person name="Wortman I."/>
            <person name="Wortman J.R."/>
            <person name="Nusbaum C."/>
            <person name="Birren B."/>
        </authorList>
    </citation>
    <scope>NUCLEOTIDE SEQUENCE [LARGE SCALE GENOMIC DNA]</scope>
    <source>
        <strain evidence="2 6">MGH87</strain>
    </source>
</reference>
<name>A0A0G3PQE4_9ENTR</name>
<proteinExistence type="predicted"/>
<dbReference type="Proteomes" id="UP001175817">
    <property type="component" value="Unassembled WGS sequence"/>
</dbReference>
<evidence type="ECO:0000313" key="2">
    <source>
        <dbReference type="EMBL" id="KLY40270.1"/>
    </source>
</evidence>